<dbReference type="AlphaFoldDB" id="X1CAT4"/>
<gene>
    <name evidence="1" type="ORF">S01H4_31577</name>
</gene>
<evidence type="ECO:0000313" key="1">
    <source>
        <dbReference type="EMBL" id="GAG81431.1"/>
    </source>
</evidence>
<proteinExistence type="predicted"/>
<comment type="caution">
    <text evidence="1">The sequence shown here is derived from an EMBL/GenBank/DDBJ whole genome shotgun (WGS) entry which is preliminary data.</text>
</comment>
<dbReference type="EMBL" id="BART01016416">
    <property type="protein sequence ID" value="GAG81431.1"/>
    <property type="molecule type" value="Genomic_DNA"/>
</dbReference>
<name>X1CAT4_9ZZZZ</name>
<accession>X1CAT4</accession>
<organism evidence="1">
    <name type="scientific">marine sediment metagenome</name>
    <dbReference type="NCBI Taxonomy" id="412755"/>
    <lineage>
        <taxon>unclassified sequences</taxon>
        <taxon>metagenomes</taxon>
        <taxon>ecological metagenomes</taxon>
    </lineage>
</organism>
<sequence length="79" mass="8749">MPRLAQFVAALQQFNFADEPSTGRGMRLVMRDGCTRSAIDALRGTVDIDAAIAVWEASLRAPPWDRAPRWTHGNLIPTN</sequence>
<reference evidence="1" key="1">
    <citation type="journal article" date="2014" name="Front. Microbiol.">
        <title>High frequency of phylogenetically diverse reductive dehalogenase-homologous genes in deep subseafloor sedimentary metagenomes.</title>
        <authorList>
            <person name="Kawai M."/>
            <person name="Futagami T."/>
            <person name="Toyoda A."/>
            <person name="Takaki Y."/>
            <person name="Nishi S."/>
            <person name="Hori S."/>
            <person name="Arai W."/>
            <person name="Tsubouchi T."/>
            <person name="Morono Y."/>
            <person name="Uchiyama I."/>
            <person name="Ito T."/>
            <person name="Fujiyama A."/>
            <person name="Inagaki F."/>
            <person name="Takami H."/>
        </authorList>
    </citation>
    <scope>NUCLEOTIDE SEQUENCE</scope>
    <source>
        <strain evidence="1">Expedition CK06-06</strain>
    </source>
</reference>
<protein>
    <submittedName>
        <fullName evidence="1">Uncharacterized protein</fullName>
    </submittedName>
</protein>